<gene>
    <name evidence="2" type="ORF">B0H65DRAFT_219919</name>
</gene>
<evidence type="ECO:0000313" key="2">
    <source>
        <dbReference type="EMBL" id="KAK3342466.1"/>
    </source>
</evidence>
<dbReference type="EMBL" id="JAUEPP010000005">
    <property type="protein sequence ID" value="KAK3342466.1"/>
    <property type="molecule type" value="Genomic_DNA"/>
</dbReference>
<keyword evidence="3" id="KW-1185">Reference proteome</keyword>
<protein>
    <recommendedName>
        <fullName evidence="4">Transmembrane protein</fullName>
    </recommendedName>
</protein>
<reference evidence="2" key="2">
    <citation type="submission" date="2023-06" db="EMBL/GenBank/DDBJ databases">
        <authorList>
            <consortium name="Lawrence Berkeley National Laboratory"/>
            <person name="Haridas S."/>
            <person name="Hensen N."/>
            <person name="Bonometti L."/>
            <person name="Westerberg I."/>
            <person name="Brannstrom I.O."/>
            <person name="Guillou S."/>
            <person name="Cros-Aarteil S."/>
            <person name="Calhoun S."/>
            <person name="Kuo A."/>
            <person name="Mondo S."/>
            <person name="Pangilinan J."/>
            <person name="Riley R."/>
            <person name="Labutti K."/>
            <person name="Andreopoulos B."/>
            <person name="Lipzen A."/>
            <person name="Chen C."/>
            <person name="Yanf M."/>
            <person name="Daum C."/>
            <person name="Ng V."/>
            <person name="Clum A."/>
            <person name="Steindorff A."/>
            <person name="Ohm R."/>
            <person name="Martin F."/>
            <person name="Silar P."/>
            <person name="Natvig D."/>
            <person name="Lalanne C."/>
            <person name="Gautier V."/>
            <person name="Ament-Velasquez S.L."/>
            <person name="Kruys A."/>
            <person name="Hutchinson M.I."/>
            <person name="Powell A.J."/>
            <person name="Barry K."/>
            <person name="Miller A.N."/>
            <person name="Grigoriev I.V."/>
            <person name="Debuchy R."/>
            <person name="Gladieux P."/>
            <person name="Thoren M.H."/>
            <person name="Johannesson H."/>
        </authorList>
    </citation>
    <scope>NUCLEOTIDE SEQUENCE</scope>
    <source>
        <strain evidence="2">CBS 560.94</strain>
    </source>
</reference>
<keyword evidence="1" id="KW-0812">Transmembrane</keyword>
<evidence type="ECO:0000256" key="1">
    <source>
        <dbReference type="SAM" id="Phobius"/>
    </source>
</evidence>
<dbReference type="AlphaFoldDB" id="A0AAE0JCF1"/>
<dbReference type="RefSeq" id="XP_062680259.1">
    <property type="nucleotide sequence ID" value="XM_062822038.1"/>
</dbReference>
<dbReference type="Proteomes" id="UP001278500">
    <property type="component" value="Unassembled WGS sequence"/>
</dbReference>
<feature type="transmembrane region" description="Helical" evidence="1">
    <location>
        <begin position="168"/>
        <end position="187"/>
    </location>
</feature>
<evidence type="ECO:0008006" key="4">
    <source>
        <dbReference type="Google" id="ProtNLM"/>
    </source>
</evidence>
<feature type="transmembrane region" description="Helical" evidence="1">
    <location>
        <begin position="129"/>
        <end position="148"/>
    </location>
</feature>
<reference evidence="2" key="1">
    <citation type="journal article" date="2023" name="Mol. Phylogenet. Evol.">
        <title>Genome-scale phylogeny and comparative genomics of the fungal order Sordariales.</title>
        <authorList>
            <person name="Hensen N."/>
            <person name="Bonometti L."/>
            <person name="Westerberg I."/>
            <person name="Brannstrom I.O."/>
            <person name="Guillou S."/>
            <person name="Cros-Aarteil S."/>
            <person name="Calhoun S."/>
            <person name="Haridas S."/>
            <person name="Kuo A."/>
            <person name="Mondo S."/>
            <person name="Pangilinan J."/>
            <person name="Riley R."/>
            <person name="LaButti K."/>
            <person name="Andreopoulos B."/>
            <person name="Lipzen A."/>
            <person name="Chen C."/>
            <person name="Yan M."/>
            <person name="Daum C."/>
            <person name="Ng V."/>
            <person name="Clum A."/>
            <person name="Steindorff A."/>
            <person name="Ohm R.A."/>
            <person name="Martin F."/>
            <person name="Silar P."/>
            <person name="Natvig D.O."/>
            <person name="Lalanne C."/>
            <person name="Gautier V."/>
            <person name="Ament-Velasquez S.L."/>
            <person name="Kruys A."/>
            <person name="Hutchinson M.I."/>
            <person name="Powell A.J."/>
            <person name="Barry K."/>
            <person name="Miller A.N."/>
            <person name="Grigoriev I.V."/>
            <person name="Debuchy R."/>
            <person name="Gladieux P."/>
            <person name="Hiltunen Thoren M."/>
            <person name="Johannesson H."/>
        </authorList>
    </citation>
    <scope>NUCLEOTIDE SEQUENCE</scope>
    <source>
        <strain evidence="2">CBS 560.94</strain>
    </source>
</reference>
<dbReference type="GeneID" id="87859192"/>
<proteinExistence type="predicted"/>
<evidence type="ECO:0000313" key="3">
    <source>
        <dbReference type="Proteomes" id="UP001278500"/>
    </source>
</evidence>
<sequence length="190" mass="21840">MEFGKRRPIYRLRGRNSRRDSRKRKPSELWRVAIVLLRLRTSVIIDRGRLGGQKPIELWESDLLQFHMPPGIYRRLRGGRKPKGVRRLFRTIGMIDRRLGGQSLIDHIGVTRVTAPSTGISGVVVMTRMVMAVMAVAAVVVMMMAAMTSPDRFPSQTFRCPLLFLSPVIFFGFMMFYFSTLLLYLVVMSF</sequence>
<comment type="caution">
    <text evidence="2">The sequence shown here is derived from an EMBL/GenBank/DDBJ whole genome shotgun (WGS) entry which is preliminary data.</text>
</comment>
<keyword evidence="1" id="KW-0472">Membrane</keyword>
<organism evidence="2 3">
    <name type="scientific">Neurospora tetraspora</name>
    <dbReference type="NCBI Taxonomy" id="94610"/>
    <lineage>
        <taxon>Eukaryota</taxon>
        <taxon>Fungi</taxon>
        <taxon>Dikarya</taxon>
        <taxon>Ascomycota</taxon>
        <taxon>Pezizomycotina</taxon>
        <taxon>Sordariomycetes</taxon>
        <taxon>Sordariomycetidae</taxon>
        <taxon>Sordariales</taxon>
        <taxon>Sordariaceae</taxon>
        <taxon>Neurospora</taxon>
    </lineage>
</organism>
<keyword evidence="1" id="KW-1133">Transmembrane helix</keyword>
<name>A0AAE0JCF1_9PEZI</name>
<accession>A0AAE0JCF1</accession>